<sequence length="626" mass="70018">MTKLFRFAILSQLLPTATATLLDLHAKELDNPFPDDPSIVLISPVQDHGVSLHASSTSRRLQQSSSVTKCPSSEQALWSLSLLADSNPSQTKWSLKQPSTKTLMLVGPPSDQQYEANTLYKGEVCIRKGFKYVFRIQDAGGDGLCCESGTGGFTMSVDGEVFVDRMERNDNWGTKNFLFYVGNLTESAAPKPTPRPTTSPTETRNETEAPTYAAIQTNSPTVAAVITDSPTASPEIVTVGVLETYSPTPEPEKEVAVSFIMMGDTKKRSTNCCLKSANRCFHEAELTHCQACQILHRSHIVKQNKNLTLCFSLLGAFSEVPYYTNHKYCLNQQLRELTPAQMEYPYAFIVHVGDIKSGQTKDCVSEYFSDVADIFSSPLNDYYYDTRDCFFLVGDNDWCDCDDPGSAFAYWMNNFGNGRKYTWINRGPNPNGFGTFSHSNMRTTLEYDDDGSSDSSQYYPSSASNFAFFLNKVLFVGINQVGGAEIGDESTRVRNNFNWVKNKMETYAQLDMRSLVVFAHAPMSGARWEYFGQPFQSFLRDNYPDILVLYAHGDGHKFNLERIDKYNANLYDLECDSGDIADPLLITITRSGSERDGLNVDRRGGRYPDGDCAPDNRDKTWSSNLF</sequence>
<feature type="region of interest" description="Disordered" evidence="1">
    <location>
        <begin position="188"/>
        <end position="210"/>
    </location>
</feature>
<comment type="caution">
    <text evidence="3">The sequence shown here is derived from an EMBL/GenBank/DDBJ whole genome shotgun (WGS) entry which is preliminary data.</text>
</comment>
<dbReference type="InterPro" id="IPR029052">
    <property type="entry name" value="Metallo-depent_PP-like"/>
</dbReference>
<feature type="chain" id="PRO_5044860118" description="Calcineurin-like phosphoesterase domain-containing protein" evidence="2">
    <location>
        <begin position="20"/>
        <end position="626"/>
    </location>
</feature>
<organism evidence="3 4">
    <name type="scientific">Cyclotella cryptica</name>
    <dbReference type="NCBI Taxonomy" id="29204"/>
    <lineage>
        <taxon>Eukaryota</taxon>
        <taxon>Sar</taxon>
        <taxon>Stramenopiles</taxon>
        <taxon>Ochrophyta</taxon>
        <taxon>Bacillariophyta</taxon>
        <taxon>Coscinodiscophyceae</taxon>
        <taxon>Thalassiosirophycidae</taxon>
        <taxon>Stephanodiscales</taxon>
        <taxon>Stephanodiscaceae</taxon>
        <taxon>Cyclotella</taxon>
    </lineage>
</organism>
<dbReference type="EMBL" id="JABMIG020000298">
    <property type="protein sequence ID" value="KAL3782054.1"/>
    <property type="molecule type" value="Genomic_DNA"/>
</dbReference>
<name>A0ABD3P3A4_9STRA</name>
<evidence type="ECO:0008006" key="5">
    <source>
        <dbReference type="Google" id="ProtNLM"/>
    </source>
</evidence>
<gene>
    <name evidence="3" type="ORF">HJC23_006282</name>
</gene>
<evidence type="ECO:0000313" key="3">
    <source>
        <dbReference type="EMBL" id="KAL3782054.1"/>
    </source>
</evidence>
<dbReference type="AlphaFoldDB" id="A0ABD3P3A4"/>
<evidence type="ECO:0000256" key="2">
    <source>
        <dbReference type="SAM" id="SignalP"/>
    </source>
</evidence>
<keyword evidence="2" id="KW-0732">Signal</keyword>
<protein>
    <recommendedName>
        <fullName evidence="5">Calcineurin-like phosphoesterase domain-containing protein</fullName>
    </recommendedName>
</protein>
<keyword evidence="4" id="KW-1185">Reference proteome</keyword>
<dbReference type="SUPFAM" id="SSF56300">
    <property type="entry name" value="Metallo-dependent phosphatases"/>
    <property type="match status" value="1"/>
</dbReference>
<feature type="signal peptide" evidence="2">
    <location>
        <begin position="1"/>
        <end position="19"/>
    </location>
</feature>
<evidence type="ECO:0000313" key="4">
    <source>
        <dbReference type="Proteomes" id="UP001516023"/>
    </source>
</evidence>
<accession>A0ABD3P3A4</accession>
<reference evidence="3 4" key="1">
    <citation type="journal article" date="2020" name="G3 (Bethesda)">
        <title>Improved Reference Genome for Cyclotella cryptica CCMP332, a Model for Cell Wall Morphogenesis, Salinity Adaptation, and Lipid Production in Diatoms (Bacillariophyta).</title>
        <authorList>
            <person name="Roberts W.R."/>
            <person name="Downey K.M."/>
            <person name="Ruck E.C."/>
            <person name="Traller J.C."/>
            <person name="Alverson A.J."/>
        </authorList>
    </citation>
    <scope>NUCLEOTIDE SEQUENCE [LARGE SCALE GENOMIC DNA]</scope>
    <source>
        <strain evidence="3 4">CCMP332</strain>
    </source>
</reference>
<proteinExistence type="predicted"/>
<evidence type="ECO:0000256" key="1">
    <source>
        <dbReference type="SAM" id="MobiDB-lite"/>
    </source>
</evidence>
<dbReference type="Proteomes" id="UP001516023">
    <property type="component" value="Unassembled WGS sequence"/>
</dbReference>